<dbReference type="GO" id="GO:0005777">
    <property type="term" value="C:peroxisome"/>
    <property type="evidence" value="ECO:0007669"/>
    <property type="project" value="InterPro"/>
</dbReference>
<organism evidence="1 3">
    <name type="scientific">Medicago truncatula</name>
    <name type="common">Barrel medic</name>
    <name type="synonym">Medicago tribuloides</name>
    <dbReference type="NCBI Taxonomy" id="3880"/>
    <lineage>
        <taxon>Eukaryota</taxon>
        <taxon>Viridiplantae</taxon>
        <taxon>Streptophyta</taxon>
        <taxon>Embryophyta</taxon>
        <taxon>Tracheophyta</taxon>
        <taxon>Spermatophyta</taxon>
        <taxon>Magnoliopsida</taxon>
        <taxon>eudicotyledons</taxon>
        <taxon>Gunneridae</taxon>
        <taxon>Pentapetalae</taxon>
        <taxon>rosids</taxon>
        <taxon>fabids</taxon>
        <taxon>Fabales</taxon>
        <taxon>Fabaceae</taxon>
        <taxon>Papilionoideae</taxon>
        <taxon>50 kb inversion clade</taxon>
        <taxon>NPAAA clade</taxon>
        <taxon>Hologalegina</taxon>
        <taxon>IRL clade</taxon>
        <taxon>Trifolieae</taxon>
        <taxon>Medicago</taxon>
    </lineage>
</organism>
<dbReference type="AlphaFoldDB" id="G7I5X9"/>
<sequence length="109" mass="12107">MAGFRMMSQFFMFLDHEAKISVWWNIDDCKVPTNLESVTNISNNIPLVLLKAKLHGEISITAYGDTNLISSEILNGISSTGMLNEQWSSLSDCVGISWQEQVQKKVPGG</sequence>
<accession>G7I5X9</accession>
<reference evidence="1 3" key="1">
    <citation type="journal article" date="2011" name="Nature">
        <title>The Medicago genome provides insight into the evolution of rhizobial symbioses.</title>
        <authorList>
            <person name="Young N.D."/>
            <person name="Debelle F."/>
            <person name="Oldroyd G.E."/>
            <person name="Geurts R."/>
            <person name="Cannon S.B."/>
            <person name="Udvardi M.K."/>
            <person name="Benedito V.A."/>
            <person name="Mayer K.F."/>
            <person name="Gouzy J."/>
            <person name="Schoof H."/>
            <person name="Van de Peer Y."/>
            <person name="Proost S."/>
            <person name="Cook D.R."/>
            <person name="Meyers B.C."/>
            <person name="Spannagl M."/>
            <person name="Cheung F."/>
            <person name="De Mita S."/>
            <person name="Krishnakumar V."/>
            <person name="Gundlach H."/>
            <person name="Zhou S."/>
            <person name="Mudge J."/>
            <person name="Bharti A.K."/>
            <person name="Murray J.D."/>
            <person name="Naoumkina M.A."/>
            <person name="Rosen B."/>
            <person name="Silverstein K.A."/>
            <person name="Tang H."/>
            <person name="Rombauts S."/>
            <person name="Zhao P.X."/>
            <person name="Zhou P."/>
            <person name="Barbe V."/>
            <person name="Bardou P."/>
            <person name="Bechner M."/>
            <person name="Bellec A."/>
            <person name="Berger A."/>
            <person name="Berges H."/>
            <person name="Bidwell S."/>
            <person name="Bisseling T."/>
            <person name="Choisne N."/>
            <person name="Couloux A."/>
            <person name="Denny R."/>
            <person name="Deshpande S."/>
            <person name="Dai X."/>
            <person name="Doyle J.J."/>
            <person name="Dudez A.M."/>
            <person name="Farmer A.D."/>
            <person name="Fouteau S."/>
            <person name="Franken C."/>
            <person name="Gibelin C."/>
            <person name="Gish J."/>
            <person name="Goldstein S."/>
            <person name="Gonzalez A.J."/>
            <person name="Green P.J."/>
            <person name="Hallab A."/>
            <person name="Hartog M."/>
            <person name="Hua A."/>
            <person name="Humphray S.J."/>
            <person name="Jeong D.H."/>
            <person name="Jing Y."/>
            <person name="Jocker A."/>
            <person name="Kenton S.M."/>
            <person name="Kim D.J."/>
            <person name="Klee K."/>
            <person name="Lai H."/>
            <person name="Lang C."/>
            <person name="Lin S."/>
            <person name="Macmil S.L."/>
            <person name="Magdelenat G."/>
            <person name="Matthews L."/>
            <person name="McCorrison J."/>
            <person name="Monaghan E.L."/>
            <person name="Mun J.H."/>
            <person name="Najar F.Z."/>
            <person name="Nicholson C."/>
            <person name="Noirot C."/>
            <person name="O'Bleness M."/>
            <person name="Paule C.R."/>
            <person name="Poulain J."/>
            <person name="Prion F."/>
            <person name="Qin B."/>
            <person name="Qu C."/>
            <person name="Retzel E.F."/>
            <person name="Riddle C."/>
            <person name="Sallet E."/>
            <person name="Samain S."/>
            <person name="Samson N."/>
            <person name="Sanders I."/>
            <person name="Saurat O."/>
            <person name="Scarpelli C."/>
            <person name="Schiex T."/>
            <person name="Segurens B."/>
            <person name="Severin A.J."/>
            <person name="Sherrier D.J."/>
            <person name="Shi R."/>
            <person name="Sims S."/>
            <person name="Singer S.R."/>
            <person name="Sinharoy S."/>
            <person name="Sterck L."/>
            <person name="Viollet A."/>
            <person name="Wang B.B."/>
            <person name="Wang K."/>
            <person name="Wang M."/>
            <person name="Wang X."/>
            <person name="Warfsmann J."/>
            <person name="Weissenbach J."/>
            <person name="White D.D."/>
            <person name="White J.D."/>
            <person name="Wiley G.B."/>
            <person name="Wincker P."/>
            <person name="Xing Y."/>
            <person name="Yang L."/>
            <person name="Yao Z."/>
            <person name="Ying F."/>
            <person name="Zhai J."/>
            <person name="Zhou L."/>
            <person name="Zuber A."/>
            <person name="Denarie J."/>
            <person name="Dixon R.A."/>
            <person name="May G.D."/>
            <person name="Schwartz D.C."/>
            <person name="Rogers J."/>
            <person name="Quetier F."/>
            <person name="Town C.D."/>
            <person name="Roe B.A."/>
        </authorList>
    </citation>
    <scope>NUCLEOTIDE SEQUENCE [LARGE SCALE GENOMIC DNA]</scope>
    <source>
        <strain evidence="1">A17</strain>
        <strain evidence="2 3">cv. Jemalong A17</strain>
    </source>
</reference>
<evidence type="ECO:0000313" key="1">
    <source>
        <dbReference type="EMBL" id="AES59619.1"/>
    </source>
</evidence>
<name>G7I5X9_MEDTR</name>
<protein>
    <submittedName>
        <fullName evidence="1">NYN domain protein</fullName>
    </submittedName>
</protein>
<dbReference type="PANTHER" id="PTHR14379:SF90">
    <property type="entry name" value="EMB|CAB71880.1-RELATED"/>
    <property type="match status" value="1"/>
</dbReference>
<dbReference type="InterPro" id="IPR024768">
    <property type="entry name" value="Marf1"/>
</dbReference>
<gene>
    <name evidence="1" type="ordered locus">MTR_1g023440</name>
</gene>
<dbReference type="EnsemblPlants" id="AES59619">
    <property type="protein sequence ID" value="AES59619"/>
    <property type="gene ID" value="MTR_1g023440"/>
</dbReference>
<reference evidence="2" key="3">
    <citation type="submission" date="2015-04" db="UniProtKB">
        <authorList>
            <consortium name="EnsemblPlants"/>
        </authorList>
    </citation>
    <scope>IDENTIFICATION</scope>
    <source>
        <strain evidence="2">cv. Jemalong A17</strain>
    </source>
</reference>
<dbReference type="HOGENOM" id="CLU_2187793_0_0_1"/>
<evidence type="ECO:0000313" key="3">
    <source>
        <dbReference type="Proteomes" id="UP000002051"/>
    </source>
</evidence>
<dbReference type="Proteomes" id="UP000002051">
    <property type="component" value="Unassembled WGS sequence"/>
</dbReference>
<evidence type="ECO:0000313" key="2">
    <source>
        <dbReference type="EnsemblPlants" id="AES59619"/>
    </source>
</evidence>
<dbReference type="STRING" id="3880.G7I5X9"/>
<dbReference type="PaxDb" id="3880-AES59619"/>
<reference evidence="1 3" key="2">
    <citation type="journal article" date="2014" name="BMC Genomics">
        <title>An improved genome release (version Mt4.0) for the model legume Medicago truncatula.</title>
        <authorList>
            <person name="Tang H."/>
            <person name="Krishnakumar V."/>
            <person name="Bidwell S."/>
            <person name="Rosen B."/>
            <person name="Chan A."/>
            <person name="Zhou S."/>
            <person name="Gentzbittel L."/>
            <person name="Childs K.L."/>
            <person name="Yandell M."/>
            <person name="Gundlach H."/>
            <person name="Mayer K.F."/>
            <person name="Schwartz D.C."/>
            <person name="Town C.D."/>
        </authorList>
    </citation>
    <scope>GENOME REANNOTATION</scope>
    <source>
        <strain evidence="2 3">cv. Jemalong A17</strain>
    </source>
</reference>
<dbReference type="GO" id="GO:0010468">
    <property type="term" value="P:regulation of gene expression"/>
    <property type="evidence" value="ECO:0007669"/>
    <property type="project" value="InterPro"/>
</dbReference>
<proteinExistence type="predicted"/>
<keyword evidence="3" id="KW-1185">Reference proteome</keyword>
<dbReference type="PANTHER" id="PTHR14379">
    <property type="entry name" value="LIMKAIN B LKAP"/>
    <property type="match status" value="1"/>
</dbReference>
<dbReference type="EMBL" id="CM001217">
    <property type="protein sequence ID" value="AES59619.1"/>
    <property type="molecule type" value="Genomic_DNA"/>
</dbReference>